<dbReference type="GO" id="GO:0005829">
    <property type="term" value="C:cytosol"/>
    <property type="evidence" value="ECO:0007669"/>
    <property type="project" value="TreeGrafter"/>
</dbReference>
<dbReference type="RefSeq" id="WP_018393493.1">
    <property type="nucleotide sequence ID" value="NZ_JBCNAN010000002.1"/>
</dbReference>
<evidence type="ECO:0000313" key="4">
    <source>
        <dbReference type="Proteomes" id="UP000077271"/>
    </source>
</evidence>
<dbReference type="Pfam" id="PF02082">
    <property type="entry name" value="Rrf2"/>
    <property type="match status" value="1"/>
</dbReference>
<reference evidence="3 4" key="1">
    <citation type="submission" date="2016-01" db="EMBL/GenBank/DDBJ databases">
        <title>Investigation of taxonomic status of Bacillus aminovorans.</title>
        <authorList>
            <person name="Verma A."/>
            <person name="Pal Y."/>
            <person name="Krishnamurthi S."/>
        </authorList>
    </citation>
    <scope>NUCLEOTIDE SEQUENCE [LARGE SCALE GENOMIC DNA]</scope>
    <source>
        <strain evidence="2 3">DSM 1314</strain>
        <strain evidence="1 4">DSM 4337</strain>
    </source>
</reference>
<comment type="caution">
    <text evidence="1">The sequence shown here is derived from an EMBL/GenBank/DDBJ whole genome shotgun (WGS) entry which is preliminary data.</text>
</comment>
<dbReference type="STRING" id="29332.AWH48_18005"/>
<name>A0A177KZL4_9BACI</name>
<sequence length="139" mass="15571">MNSDFTIAVHSLVYLANLPEYMASSEAIAHNVTTNPARIRKVMSILRKKGFVKTKEGMRGGYLLSCDPENITLADVYHTVSYGTLQPNWCTGDPDDTCPISSNTQVVMDHIFNKAEDYYELYLSQFTVASVLDKIKTHS</sequence>
<evidence type="ECO:0000313" key="3">
    <source>
        <dbReference type="Proteomes" id="UP000076935"/>
    </source>
</evidence>
<dbReference type="SUPFAM" id="SSF46785">
    <property type="entry name" value="Winged helix' DNA-binding domain"/>
    <property type="match status" value="1"/>
</dbReference>
<dbReference type="InterPro" id="IPR000944">
    <property type="entry name" value="Tscrpt_reg_Rrf2"/>
</dbReference>
<dbReference type="Proteomes" id="UP000076935">
    <property type="component" value="Unassembled WGS sequence"/>
</dbReference>
<protein>
    <submittedName>
        <fullName evidence="1">Rrf2 family transcriptional regulator</fullName>
    </submittedName>
</protein>
<gene>
    <name evidence="1" type="ORF">AWH48_18005</name>
    <name evidence="2" type="ORF">AWH49_13945</name>
</gene>
<keyword evidence="3" id="KW-1185">Reference proteome</keyword>
<proteinExistence type="predicted"/>
<accession>A0A177KZL4</accession>
<dbReference type="Gene3D" id="1.10.10.10">
    <property type="entry name" value="Winged helix-like DNA-binding domain superfamily/Winged helix DNA-binding domain"/>
    <property type="match status" value="1"/>
</dbReference>
<dbReference type="InterPro" id="IPR036388">
    <property type="entry name" value="WH-like_DNA-bd_sf"/>
</dbReference>
<dbReference type="PANTHER" id="PTHR33221:SF15">
    <property type="entry name" value="HTH-TYPE TRANSCRIPTIONAL REGULATOR YWGB-RELATED"/>
    <property type="match status" value="1"/>
</dbReference>
<dbReference type="EMBL" id="LQWZ01000009">
    <property type="protein sequence ID" value="OAH58475.1"/>
    <property type="molecule type" value="Genomic_DNA"/>
</dbReference>
<dbReference type="OrthoDB" id="3242805at2"/>
<evidence type="ECO:0000313" key="1">
    <source>
        <dbReference type="EMBL" id="OAH58475.1"/>
    </source>
</evidence>
<dbReference type="AlphaFoldDB" id="A0A177KZL4"/>
<dbReference type="PROSITE" id="PS51197">
    <property type="entry name" value="HTH_RRF2_2"/>
    <property type="match status" value="1"/>
</dbReference>
<dbReference type="PANTHER" id="PTHR33221">
    <property type="entry name" value="WINGED HELIX-TURN-HELIX TRANSCRIPTIONAL REGULATOR, RRF2 FAMILY"/>
    <property type="match status" value="1"/>
</dbReference>
<dbReference type="EMBL" id="LQWY01000022">
    <property type="protein sequence ID" value="OAH61283.1"/>
    <property type="molecule type" value="Genomic_DNA"/>
</dbReference>
<dbReference type="GO" id="GO:0003700">
    <property type="term" value="F:DNA-binding transcription factor activity"/>
    <property type="evidence" value="ECO:0007669"/>
    <property type="project" value="TreeGrafter"/>
</dbReference>
<organism evidence="1 4">
    <name type="scientific">Domibacillus aminovorans</name>
    <dbReference type="NCBI Taxonomy" id="29332"/>
    <lineage>
        <taxon>Bacteria</taxon>
        <taxon>Bacillati</taxon>
        <taxon>Bacillota</taxon>
        <taxon>Bacilli</taxon>
        <taxon>Bacillales</taxon>
        <taxon>Bacillaceae</taxon>
        <taxon>Domibacillus</taxon>
    </lineage>
</organism>
<evidence type="ECO:0000313" key="2">
    <source>
        <dbReference type="EMBL" id="OAH61283.1"/>
    </source>
</evidence>
<dbReference type="InterPro" id="IPR036390">
    <property type="entry name" value="WH_DNA-bd_sf"/>
</dbReference>
<dbReference type="Proteomes" id="UP000077271">
    <property type="component" value="Unassembled WGS sequence"/>
</dbReference>